<sequence>MKMARDFEASAMIKYIRALCAQEDEELIKIRQSAPADKQGIQIGAEEGKLIYIILKLIKAKNILEIGTCVGYSTLWLARSLEAGGKVISIEKSTEHYNIAKSNLEASLERDKIELINDDASNIEKYISDIAFDAVFIDANKQGYPLYLDIAYTLLKSGGLIVADNVFLFGAMYDNDINAPPNLKAAMQEFNRKISDPEKFESIIIPTKEGLSITIKK</sequence>
<dbReference type="Gene3D" id="3.40.50.150">
    <property type="entry name" value="Vaccinia Virus protein VP39"/>
    <property type="match status" value="1"/>
</dbReference>
<dbReference type="Pfam" id="PF01596">
    <property type="entry name" value="Methyltransf_3"/>
    <property type="match status" value="1"/>
</dbReference>
<dbReference type="GO" id="GO:0008757">
    <property type="term" value="F:S-adenosylmethionine-dependent methyltransferase activity"/>
    <property type="evidence" value="ECO:0007669"/>
    <property type="project" value="TreeGrafter"/>
</dbReference>
<dbReference type="InterPro" id="IPR029063">
    <property type="entry name" value="SAM-dependent_MTases_sf"/>
</dbReference>
<dbReference type="PROSITE" id="PS51682">
    <property type="entry name" value="SAM_OMT_I"/>
    <property type="match status" value="1"/>
</dbReference>
<evidence type="ECO:0000256" key="2">
    <source>
        <dbReference type="ARBA" id="ARBA00022679"/>
    </source>
</evidence>
<comment type="caution">
    <text evidence="4">The sequence shown here is derived from an EMBL/GenBank/DDBJ whole genome shotgun (WGS) entry which is preliminary data.</text>
</comment>
<dbReference type="GO" id="GO:0008171">
    <property type="term" value="F:O-methyltransferase activity"/>
    <property type="evidence" value="ECO:0007669"/>
    <property type="project" value="InterPro"/>
</dbReference>
<reference evidence="4 5" key="1">
    <citation type="submission" date="2014-11" db="EMBL/GenBank/DDBJ databases">
        <title>A Rickettsiales Symbiont of Amoebae With Ancient Features.</title>
        <authorList>
            <person name="Schulz F."/>
            <person name="Martijn J."/>
            <person name="Wascher F."/>
            <person name="Kostanjsek R."/>
            <person name="Ettema T.J."/>
            <person name="Horn M."/>
        </authorList>
    </citation>
    <scope>NUCLEOTIDE SEQUENCE [LARGE SCALE GENOMIC DNA]</scope>
    <source>
        <strain evidence="4 5">UWC36</strain>
    </source>
</reference>
<keyword evidence="5" id="KW-1185">Reference proteome</keyword>
<evidence type="ECO:0000313" key="5">
    <source>
        <dbReference type="Proteomes" id="UP000031258"/>
    </source>
</evidence>
<evidence type="ECO:0000256" key="1">
    <source>
        <dbReference type="ARBA" id="ARBA00022603"/>
    </source>
</evidence>
<keyword evidence="2" id="KW-0808">Transferase</keyword>
<organism evidence="4 5">
    <name type="scientific">Candidatus Jidaibacter acanthamoebae</name>
    <dbReference type="NCBI Taxonomy" id="86105"/>
    <lineage>
        <taxon>Bacteria</taxon>
        <taxon>Pseudomonadati</taxon>
        <taxon>Pseudomonadota</taxon>
        <taxon>Alphaproteobacteria</taxon>
        <taxon>Rickettsiales</taxon>
        <taxon>Candidatus Midichloriaceae</taxon>
        <taxon>Candidatus Jidaibacter</taxon>
    </lineage>
</organism>
<gene>
    <name evidence="4" type="ORF">NF27_FP00160</name>
</gene>
<dbReference type="PANTHER" id="PTHR10509">
    <property type="entry name" value="O-METHYLTRANSFERASE-RELATED"/>
    <property type="match status" value="1"/>
</dbReference>
<accession>A0A0C1QXQ0</accession>
<keyword evidence="3" id="KW-0949">S-adenosyl-L-methionine</keyword>
<evidence type="ECO:0000313" key="4">
    <source>
        <dbReference type="EMBL" id="KIE04825.1"/>
    </source>
</evidence>
<dbReference type="SUPFAM" id="SSF53335">
    <property type="entry name" value="S-adenosyl-L-methionine-dependent methyltransferases"/>
    <property type="match status" value="1"/>
</dbReference>
<evidence type="ECO:0000256" key="3">
    <source>
        <dbReference type="ARBA" id="ARBA00022691"/>
    </source>
</evidence>
<dbReference type="GO" id="GO:0032259">
    <property type="term" value="P:methylation"/>
    <property type="evidence" value="ECO:0007669"/>
    <property type="project" value="UniProtKB-KW"/>
</dbReference>
<proteinExistence type="predicted"/>
<keyword evidence="1" id="KW-0489">Methyltransferase</keyword>
<dbReference type="PANTHER" id="PTHR10509:SF14">
    <property type="entry name" value="CAFFEOYL-COA O-METHYLTRANSFERASE 3-RELATED"/>
    <property type="match status" value="1"/>
</dbReference>
<dbReference type="InterPro" id="IPR002935">
    <property type="entry name" value="SAM_O-MeTrfase"/>
</dbReference>
<name>A0A0C1QXQ0_9RICK</name>
<dbReference type="CDD" id="cd02440">
    <property type="entry name" value="AdoMet_MTases"/>
    <property type="match status" value="1"/>
</dbReference>
<dbReference type="STRING" id="86105.NF27_FP00160"/>
<dbReference type="Proteomes" id="UP000031258">
    <property type="component" value="Unassembled WGS sequence"/>
</dbReference>
<protein>
    <recommendedName>
        <fullName evidence="6">O-methyltransferase</fullName>
    </recommendedName>
</protein>
<evidence type="ECO:0008006" key="6">
    <source>
        <dbReference type="Google" id="ProtNLM"/>
    </source>
</evidence>
<dbReference type="InterPro" id="IPR050362">
    <property type="entry name" value="Cation-dep_OMT"/>
</dbReference>
<dbReference type="EMBL" id="JSWE01000141">
    <property type="protein sequence ID" value="KIE04825.1"/>
    <property type="molecule type" value="Genomic_DNA"/>
</dbReference>
<dbReference type="AlphaFoldDB" id="A0A0C1QXQ0"/>